<evidence type="ECO:0000256" key="4">
    <source>
        <dbReference type="ARBA" id="ARBA00023175"/>
    </source>
</evidence>
<comment type="caution">
    <text evidence="5">Lacks conserved residue(s) required for the propagation of feature annotation.</text>
</comment>
<evidence type="ECO:0000259" key="8">
    <source>
        <dbReference type="PROSITE" id="PS50067"/>
    </source>
</evidence>
<dbReference type="InterPro" id="IPR017853">
    <property type="entry name" value="GH"/>
</dbReference>
<dbReference type="PANTHER" id="PTHR47972">
    <property type="entry name" value="KINESIN-LIKE PROTEIN KLP-3"/>
    <property type="match status" value="1"/>
</dbReference>
<keyword evidence="6" id="KW-0493">Microtubule</keyword>
<dbReference type="SMART" id="SM00129">
    <property type="entry name" value="KISc"/>
    <property type="match status" value="1"/>
</dbReference>
<evidence type="ECO:0000256" key="6">
    <source>
        <dbReference type="RuleBase" id="RU000394"/>
    </source>
</evidence>
<proteinExistence type="inferred from homology"/>
<dbReference type="GO" id="GO:0005524">
    <property type="term" value="F:ATP binding"/>
    <property type="evidence" value="ECO:0007669"/>
    <property type="project" value="UniProtKB-KW"/>
</dbReference>
<evidence type="ECO:0000256" key="5">
    <source>
        <dbReference type="PROSITE-ProRule" id="PRU00283"/>
    </source>
</evidence>
<comment type="similarity">
    <text evidence="5 6">Belongs to the TRAFAC class myosin-kinesin ATPase superfamily. Kinesin family.</text>
</comment>
<dbReference type="EMBL" id="JBFOLJ010000007">
    <property type="protein sequence ID" value="KAL2522960.1"/>
    <property type="molecule type" value="Genomic_DNA"/>
</dbReference>
<dbReference type="InterPro" id="IPR001764">
    <property type="entry name" value="Glyco_hydro_3_N"/>
</dbReference>
<dbReference type="InterPro" id="IPR036962">
    <property type="entry name" value="Glyco_hydro_3_N_sf"/>
</dbReference>
<dbReference type="Gene3D" id="3.40.850.10">
    <property type="entry name" value="Kinesin motor domain"/>
    <property type="match status" value="1"/>
</dbReference>
<keyword evidence="1 6" id="KW-0547">Nucleotide-binding</keyword>
<evidence type="ECO:0000313" key="10">
    <source>
        <dbReference type="Proteomes" id="UP001604277"/>
    </source>
</evidence>
<dbReference type="GO" id="GO:0016787">
    <property type="term" value="F:hydrolase activity"/>
    <property type="evidence" value="ECO:0007669"/>
    <property type="project" value="UniProtKB-KW"/>
</dbReference>
<dbReference type="PANTHER" id="PTHR47972:SF2">
    <property type="entry name" value="KINESIN-LIKE PROTEIN KIN-14S"/>
    <property type="match status" value="1"/>
</dbReference>
<accession>A0ABD1UD39</accession>
<dbReference type="PRINTS" id="PR00380">
    <property type="entry name" value="KINESINHEAVY"/>
</dbReference>
<dbReference type="PROSITE" id="PS00411">
    <property type="entry name" value="KINESIN_MOTOR_1"/>
    <property type="match status" value="1"/>
</dbReference>
<dbReference type="GO" id="GO:0005874">
    <property type="term" value="C:microtubule"/>
    <property type="evidence" value="ECO:0007669"/>
    <property type="project" value="UniProtKB-KW"/>
</dbReference>
<keyword evidence="3 6" id="KW-0067">ATP-binding</keyword>
<evidence type="ECO:0000256" key="2">
    <source>
        <dbReference type="ARBA" id="ARBA00022801"/>
    </source>
</evidence>
<dbReference type="AlphaFoldDB" id="A0ABD1UD39"/>
<evidence type="ECO:0000256" key="3">
    <source>
        <dbReference type="ARBA" id="ARBA00022840"/>
    </source>
</evidence>
<dbReference type="InterPro" id="IPR036961">
    <property type="entry name" value="Kinesin_motor_dom_sf"/>
</dbReference>
<evidence type="ECO:0000313" key="9">
    <source>
        <dbReference type="EMBL" id="KAL2522960.1"/>
    </source>
</evidence>
<dbReference type="PROSITE" id="PS50067">
    <property type="entry name" value="KINESIN_MOTOR_2"/>
    <property type="match status" value="1"/>
</dbReference>
<reference evidence="10" key="1">
    <citation type="submission" date="2024-07" db="EMBL/GenBank/DDBJ databases">
        <title>Two chromosome-level genome assemblies of Korean endemic species Abeliophyllum distichum and Forsythia ovata (Oleaceae).</title>
        <authorList>
            <person name="Jang H."/>
        </authorList>
    </citation>
    <scope>NUCLEOTIDE SEQUENCE [LARGE SCALE GENOMIC DNA]</scope>
</reference>
<keyword evidence="4 6" id="KW-0505">Motor protein</keyword>
<dbReference type="Pfam" id="PF00933">
    <property type="entry name" value="Glyco_hydro_3"/>
    <property type="match status" value="1"/>
</dbReference>
<dbReference type="Proteomes" id="UP001604277">
    <property type="component" value="Unassembled WGS sequence"/>
</dbReference>
<evidence type="ECO:0000256" key="1">
    <source>
        <dbReference type="ARBA" id="ARBA00022741"/>
    </source>
</evidence>
<organism evidence="9 10">
    <name type="scientific">Forsythia ovata</name>
    <dbReference type="NCBI Taxonomy" id="205694"/>
    <lineage>
        <taxon>Eukaryota</taxon>
        <taxon>Viridiplantae</taxon>
        <taxon>Streptophyta</taxon>
        <taxon>Embryophyta</taxon>
        <taxon>Tracheophyta</taxon>
        <taxon>Spermatophyta</taxon>
        <taxon>Magnoliopsida</taxon>
        <taxon>eudicotyledons</taxon>
        <taxon>Gunneridae</taxon>
        <taxon>Pentapetalae</taxon>
        <taxon>asterids</taxon>
        <taxon>lamiids</taxon>
        <taxon>Lamiales</taxon>
        <taxon>Oleaceae</taxon>
        <taxon>Forsythieae</taxon>
        <taxon>Forsythia</taxon>
    </lineage>
</organism>
<protein>
    <recommendedName>
        <fullName evidence="6">Kinesin-like protein</fullName>
    </recommendedName>
</protein>
<gene>
    <name evidence="9" type="ORF">Fot_26883</name>
</gene>
<dbReference type="SUPFAM" id="SSF51445">
    <property type="entry name" value="(Trans)glycosidases"/>
    <property type="match status" value="1"/>
</dbReference>
<dbReference type="InterPro" id="IPR019821">
    <property type="entry name" value="Kinesin_motor_CS"/>
</dbReference>
<dbReference type="Gene3D" id="3.20.20.300">
    <property type="entry name" value="Glycoside hydrolase, family 3, N-terminal domain"/>
    <property type="match status" value="1"/>
</dbReference>
<sequence length="370" mass="41433">MRNSEKSTQISFPKYSEKDSRKEVVMEMDGDSNGSWMEEVESPRLVAPSERVGHAQIWWRSKIVAPSSTSVHLVSNIRKEHTLLCNEVKGLTADCLLGSEAFTALPNLSTLEIKQSFEGIQEVSGLVEAHVCSTEEVWELLKTGSRVRSVESTNAIELSNRSHCLLRVTIVAENLVTRQRTRSHLWLVDLAGSERVGRIEVEGKRMKESQFINKSLSALGDVISALASKVSHIPFRNSKLSHILQSSLGEVLVNYLRRFPYVNGRTKVAACAKHFVGDGGTINGVDEFDTIIDWNGLHNIHMPAYLDSIRKGVATVMVSYSSWNGRKMHANHDLITWYVKRRLKINSFVISGSEGIDWITFPSSCCSCWN</sequence>
<dbReference type="InterPro" id="IPR027640">
    <property type="entry name" value="Kinesin-like_fam"/>
</dbReference>
<evidence type="ECO:0000256" key="7">
    <source>
        <dbReference type="SAM" id="MobiDB-lite"/>
    </source>
</evidence>
<keyword evidence="2" id="KW-0378">Hydrolase</keyword>
<comment type="caution">
    <text evidence="9">The sequence shown here is derived from an EMBL/GenBank/DDBJ whole genome shotgun (WGS) entry which is preliminary data.</text>
</comment>
<feature type="compositionally biased region" description="Polar residues" evidence="7">
    <location>
        <begin position="1"/>
        <end position="11"/>
    </location>
</feature>
<dbReference type="Pfam" id="PF00225">
    <property type="entry name" value="Kinesin"/>
    <property type="match status" value="1"/>
</dbReference>
<dbReference type="InterPro" id="IPR001752">
    <property type="entry name" value="Kinesin_motor_dom"/>
</dbReference>
<feature type="domain" description="Kinesin motor" evidence="8">
    <location>
        <begin position="1"/>
        <end position="249"/>
    </location>
</feature>
<keyword evidence="10" id="KW-1185">Reference proteome</keyword>
<dbReference type="InterPro" id="IPR027417">
    <property type="entry name" value="P-loop_NTPase"/>
</dbReference>
<feature type="region of interest" description="Disordered" evidence="7">
    <location>
        <begin position="1"/>
        <end position="23"/>
    </location>
</feature>
<name>A0ABD1UD39_9LAMI</name>
<dbReference type="SUPFAM" id="SSF52540">
    <property type="entry name" value="P-loop containing nucleoside triphosphate hydrolases"/>
    <property type="match status" value="1"/>
</dbReference>